<dbReference type="PROSITE" id="PS00216">
    <property type="entry name" value="SUGAR_TRANSPORT_1"/>
    <property type="match status" value="1"/>
</dbReference>
<dbReference type="PROSITE" id="PS50850">
    <property type="entry name" value="MFS"/>
    <property type="match status" value="1"/>
</dbReference>
<protein>
    <submittedName>
        <fullName evidence="9">MFS transporter</fullName>
    </submittedName>
</protein>
<feature type="transmembrane region" description="Helical" evidence="6">
    <location>
        <begin position="475"/>
        <end position="494"/>
    </location>
</feature>
<keyword evidence="10" id="KW-1185">Reference proteome</keyword>
<dbReference type="PRINTS" id="PR01036">
    <property type="entry name" value="TCRTETB"/>
</dbReference>
<evidence type="ECO:0000256" key="3">
    <source>
        <dbReference type="ARBA" id="ARBA00022989"/>
    </source>
</evidence>
<dbReference type="InterPro" id="IPR036259">
    <property type="entry name" value="MFS_trans_sf"/>
</dbReference>
<feature type="domain" description="Major facilitator superfamily (MFS) profile" evidence="8">
    <location>
        <begin position="15"/>
        <end position="498"/>
    </location>
</feature>
<feature type="transmembrane region" description="Helical" evidence="6">
    <location>
        <begin position="226"/>
        <end position="249"/>
    </location>
</feature>
<evidence type="ECO:0000256" key="5">
    <source>
        <dbReference type="SAM" id="MobiDB-lite"/>
    </source>
</evidence>
<accession>A0ABS1FH86</accession>
<dbReference type="InterPro" id="IPR020846">
    <property type="entry name" value="MFS_dom"/>
</dbReference>
<feature type="transmembrane region" description="Helical" evidence="6">
    <location>
        <begin position="169"/>
        <end position="186"/>
    </location>
</feature>
<feature type="transmembrane region" description="Helical" evidence="6">
    <location>
        <begin position="269"/>
        <end position="292"/>
    </location>
</feature>
<dbReference type="Proteomes" id="UP000652760">
    <property type="component" value="Unassembled WGS sequence"/>
</dbReference>
<keyword evidence="7" id="KW-0732">Signal</keyword>
<evidence type="ECO:0000256" key="6">
    <source>
        <dbReference type="SAM" id="Phobius"/>
    </source>
</evidence>
<organism evidence="9 10">
    <name type="scientific">Azospirillum endophyticum</name>
    <dbReference type="NCBI Taxonomy" id="2800326"/>
    <lineage>
        <taxon>Bacteria</taxon>
        <taxon>Pseudomonadati</taxon>
        <taxon>Pseudomonadota</taxon>
        <taxon>Alphaproteobacteria</taxon>
        <taxon>Rhodospirillales</taxon>
        <taxon>Azospirillaceae</taxon>
        <taxon>Azospirillum</taxon>
    </lineage>
</organism>
<keyword evidence="3 6" id="KW-1133">Transmembrane helix</keyword>
<feature type="transmembrane region" description="Helical" evidence="6">
    <location>
        <begin position="81"/>
        <end position="104"/>
    </location>
</feature>
<dbReference type="PANTHER" id="PTHR42718:SF49">
    <property type="entry name" value="EXPORT PROTEIN"/>
    <property type="match status" value="1"/>
</dbReference>
<evidence type="ECO:0000256" key="2">
    <source>
        <dbReference type="ARBA" id="ARBA00022692"/>
    </source>
</evidence>
<feature type="transmembrane region" description="Helical" evidence="6">
    <location>
        <begin position="198"/>
        <end position="220"/>
    </location>
</feature>
<evidence type="ECO:0000256" key="1">
    <source>
        <dbReference type="ARBA" id="ARBA00004141"/>
    </source>
</evidence>
<comment type="caution">
    <text evidence="9">The sequence shown here is derived from an EMBL/GenBank/DDBJ whole genome shotgun (WGS) entry which is preliminary data.</text>
</comment>
<dbReference type="InterPro" id="IPR005829">
    <property type="entry name" value="Sugar_transporter_CS"/>
</dbReference>
<evidence type="ECO:0000256" key="7">
    <source>
        <dbReference type="SAM" id="SignalP"/>
    </source>
</evidence>
<feature type="transmembrane region" description="Helical" evidence="6">
    <location>
        <begin position="304"/>
        <end position="321"/>
    </location>
</feature>
<dbReference type="SUPFAM" id="SSF103473">
    <property type="entry name" value="MFS general substrate transporter"/>
    <property type="match status" value="1"/>
</dbReference>
<feature type="transmembrane region" description="Helical" evidence="6">
    <location>
        <begin position="408"/>
        <end position="428"/>
    </location>
</feature>
<name>A0ABS1FH86_9PROT</name>
<proteinExistence type="predicted"/>
<evidence type="ECO:0000313" key="10">
    <source>
        <dbReference type="Proteomes" id="UP000652760"/>
    </source>
</evidence>
<dbReference type="Pfam" id="PF07690">
    <property type="entry name" value="MFS_1"/>
    <property type="match status" value="1"/>
</dbReference>
<feature type="chain" id="PRO_5047014443" evidence="7">
    <location>
        <begin position="37"/>
        <end position="530"/>
    </location>
</feature>
<dbReference type="CDD" id="cd17321">
    <property type="entry name" value="MFS_MMR_MDR_like"/>
    <property type="match status" value="1"/>
</dbReference>
<dbReference type="EMBL" id="JAENHM010000091">
    <property type="protein sequence ID" value="MBK1842795.1"/>
    <property type="molecule type" value="Genomic_DNA"/>
</dbReference>
<feature type="transmembrane region" description="Helical" evidence="6">
    <location>
        <begin position="328"/>
        <end position="349"/>
    </location>
</feature>
<dbReference type="RefSeq" id="WP_200199453.1">
    <property type="nucleotide sequence ID" value="NZ_JAENHM010000091.1"/>
</dbReference>
<dbReference type="Gene3D" id="1.20.1250.20">
    <property type="entry name" value="MFS general substrate transporter like domains"/>
    <property type="match status" value="1"/>
</dbReference>
<keyword evidence="4 6" id="KW-0472">Membrane</keyword>
<gene>
    <name evidence="9" type="ORF">JHL17_35925</name>
</gene>
<evidence type="ECO:0000256" key="4">
    <source>
        <dbReference type="ARBA" id="ARBA00023136"/>
    </source>
</evidence>
<feature type="transmembrane region" description="Helical" evidence="6">
    <location>
        <begin position="361"/>
        <end position="387"/>
    </location>
</feature>
<evidence type="ECO:0000313" key="9">
    <source>
        <dbReference type="EMBL" id="MBK1842795.1"/>
    </source>
</evidence>
<keyword evidence="2 6" id="KW-0812">Transmembrane</keyword>
<feature type="transmembrane region" description="Helical" evidence="6">
    <location>
        <begin position="110"/>
        <end position="128"/>
    </location>
</feature>
<feature type="region of interest" description="Disordered" evidence="5">
    <location>
        <begin position="501"/>
        <end position="530"/>
    </location>
</feature>
<comment type="subcellular location">
    <subcellularLocation>
        <location evidence="1">Membrane</location>
        <topology evidence="1">Multi-pass membrane protein</topology>
    </subcellularLocation>
</comment>
<dbReference type="PANTHER" id="PTHR42718">
    <property type="entry name" value="MAJOR FACILITATOR SUPERFAMILY MULTIDRUG TRANSPORTER MFSC"/>
    <property type="match status" value="1"/>
</dbReference>
<dbReference type="InterPro" id="IPR011701">
    <property type="entry name" value="MFS"/>
</dbReference>
<evidence type="ECO:0000259" key="8">
    <source>
        <dbReference type="PROSITE" id="PS50850"/>
    </source>
</evidence>
<feature type="transmembrane region" description="Helical" evidence="6">
    <location>
        <begin position="50"/>
        <end position="69"/>
    </location>
</feature>
<dbReference type="Gene3D" id="1.20.1720.10">
    <property type="entry name" value="Multidrug resistance protein D"/>
    <property type="match status" value="1"/>
</dbReference>
<reference evidence="10" key="1">
    <citation type="submission" date="2021-01" db="EMBL/GenBank/DDBJ databases">
        <title>Genome public.</title>
        <authorList>
            <person name="Liu C."/>
            <person name="Sun Q."/>
        </authorList>
    </citation>
    <scope>NUCLEOTIDE SEQUENCE [LARGE SCALE GENOMIC DNA]</scope>
    <source>
        <strain evidence="10">YIM B02556</strain>
    </source>
</reference>
<sequence length="530" mass="54364">MSAASSETPTGKMPILLAVCLAALVLPLSFSGGAVATPAIGGDLGGGPTALNWITNAFMLTFGSSLMAAGALADQFGRKRLFMIGIIAFAILSLALSVAPSILVLDILRAGQGFAAAAALAGGTAALAQEFEGRARTRAFSLLGTTFGVGLAFGPLLAGVLIAAFDWRAIFLSGTIIGLLSLLLTARRMRESRDPDATGLDHAGALTFTAMLGLFTYGVIEAPEIGWSHPVVVAALLGAATMLVAFVLVETRSERPMLDLSLFRYPRFVGVQVLPVATCYCYVVLLVLLPLRFIGVAGLGEVDAGLLLVALSAPMLAMPLVASSLVRWLPAGVLSGAGLSAAAIGLFWLGRADPASSGIDVILPMLLIGIGTGLPWGLMDGLSVSVVPKERAGMATGIFSTTRVAGEGVALAIVNAVLAALAKARLAAVPPRHGWDVSQAAQRLAMGDVRGASALLPGLTESEIHESYAVAFRHLSIVLIAITVVSALVILVLLGRRDPQAEDADENGFSGRGPARSSEIQTAIGSDGIV</sequence>
<feature type="signal peptide" evidence="7">
    <location>
        <begin position="1"/>
        <end position="36"/>
    </location>
</feature>
<feature type="transmembrane region" description="Helical" evidence="6">
    <location>
        <begin position="140"/>
        <end position="163"/>
    </location>
</feature>